<protein>
    <submittedName>
        <fullName evidence="1">WYL domain-containing protein</fullName>
    </submittedName>
</protein>
<dbReference type="EMBL" id="JAGZJA010000008">
    <property type="protein sequence ID" value="MBS5147282.1"/>
    <property type="molecule type" value="Genomic_DNA"/>
</dbReference>
<accession>A0A943GQJ5</accession>
<dbReference type="AlphaFoldDB" id="A0A943GQJ5"/>
<name>A0A943GQJ5_9ACTN</name>
<gene>
    <name evidence="1" type="ORF">KHY67_06230</name>
</gene>
<reference evidence="1" key="1">
    <citation type="submission" date="2021-02" db="EMBL/GenBank/DDBJ databases">
        <title>Infant gut strain persistence is associated with maternal origin, phylogeny, and functional potential including surface adhesion and iron acquisition.</title>
        <authorList>
            <person name="Lou Y.C."/>
        </authorList>
    </citation>
    <scope>NUCLEOTIDE SEQUENCE</scope>
    <source>
        <strain evidence="1">L3_128_245G1_dasL3_128_245G1_concoct_49</strain>
    </source>
</reference>
<evidence type="ECO:0000313" key="1">
    <source>
        <dbReference type="EMBL" id="MBS5147282.1"/>
    </source>
</evidence>
<dbReference type="Proteomes" id="UP000738879">
    <property type="component" value="Unassembled WGS sequence"/>
</dbReference>
<evidence type="ECO:0000313" key="2">
    <source>
        <dbReference type="Proteomes" id="UP000738879"/>
    </source>
</evidence>
<comment type="caution">
    <text evidence="1">The sequence shown here is derived from an EMBL/GenBank/DDBJ whole genome shotgun (WGS) entry which is preliminary data.</text>
</comment>
<proteinExistence type="predicted"/>
<sequence length="390" mass="44267">MGRKSIPQETIVCIERILLDESEAGRGEYLTIARIRDLLIEHFEIEVSKDTVAYCLDALASETLKIPRNAPGDENSPLTSPYELISLAGEKPNSPKKFAVKRSYSTSQIKHLIRHLRHDYIGVETLEAERLLLKLLNRSMREEFDDDLYNSDTFTDDFASHEACGPTSGADGLRQLLAKVELLDTAIRGRVKVRFRVAAGNTAKQKKPRLKTWTPYLVAPSDGYYYLFVRPQGNHSEYDVIPYRVDTLFDLELTDSPVDDPAEYEREQETAKRIFRAGVGRWFARSTADLETVVVAFSQTACENEQKQRYLFEALGDKKGFESVERSNDDRPKFRFEASRQAMEMWGFKMADLFEVIEPKPLREAIVARLRDAAAGSSYGNLAGTENADD</sequence>
<organism evidence="1 2">
    <name type="scientific">Collinsella intestinalis</name>
    <dbReference type="NCBI Taxonomy" id="147207"/>
    <lineage>
        <taxon>Bacteria</taxon>
        <taxon>Bacillati</taxon>
        <taxon>Actinomycetota</taxon>
        <taxon>Coriobacteriia</taxon>
        <taxon>Coriobacteriales</taxon>
        <taxon>Coriobacteriaceae</taxon>
        <taxon>Collinsella</taxon>
    </lineage>
</organism>